<keyword evidence="9" id="KW-1185">Reference proteome</keyword>
<evidence type="ECO:0000256" key="1">
    <source>
        <dbReference type="ARBA" id="ARBA00007572"/>
    </source>
</evidence>
<gene>
    <name evidence="8" type="ORF">SODALDRAFT_266450</name>
</gene>
<sequence>MPFPFTFVCDLLEQVQVLGIRPGKEKQRDVIWRWFDKHRERIDHLDTHISALFSTMLPDKRTDRVYGIQAKILRQIVCRALCLGASRIAQLRRYEQPGSGVDLAECISAILKQTPSPLYGKESPVTVEEIDDLLNSVASKCAFSSPAVRASQSVSSLGSREDLGRLYLRLNATEAKWFTRLVLKTYEPVIIDPMLVYCAYDGRLGMILKAQEDFDVALDTLQKLKAQPPGEARGDLAKYIKPVLGTKVSRQFWRKGRSIKHCIDICHGRVSCEKKVDGEYCQVHVDLSEGPRCIQIFSKSGKDSTQDRTGVHQAIRNSLELGKSAPRIARGCILEGELVEGKIAPFHKIRKYVSRSGRFLNAEQDSPPDPNEHLMIVYFDVLLIDDESLLGLRQTERFKRLEKLICRRQGHAEIVERQIVDLAGPSGPSDLRRAFAASITSRNEGLVLKPDDPYFDFTPSRRPFSGSPVKVKKEYIGAFGDIGDFAVVGASYNPVKAKTYRIPGLRYTHFYIACLTNKEAVQRHRCRPHFTVVEYVELNEALLRMVVFSANPESIPLVGNEAIDLRVPPRIMSEKPPTMVFPVPLVFDVRCFSFDKQGNTGFWSPRFPAVTKVHLDRDYLDTITFTELQAVAEKAVAVPEMEDSQELLDWIARLEGADPRGIPVDAVTQSTISSMATPSPRASSARGSESPAAQRRQSPIKRLQPLPPLLEEEQSQSRALATPPTSSALTARQLASGSAEPVTPQGKGVDERYFAHDADNSPYRCKKRRLSIPPASCPARSQSPLPQKSPQPTQRRSPLADISVNTSQTSNRTTGSQTSRLPPGNRKHAEQNNTDAISGAEVRRTLTPKCSSSSQTLPALTPPVKGRPDMCHLGPQPRKPISCRYVGPGCMLGSRDFLLSPCVAKQTRMTEGLLPAHGITKWITNPKEWLEKCKPTSVQHGTRAPDKRRRKVCFVERRQCDATRALFLYIEKVNLRLADGGREWVEVYDWRVLEEMTRHEDDSDGPMPKIARTSIWEKWWVGLA</sequence>
<feature type="compositionally biased region" description="Polar residues" evidence="6">
    <location>
        <begin position="848"/>
        <end position="858"/>
    </location>
</feature>
<keyword evidence="4" id="KW-0067">ATP-binding</keyword>
<dbReference type="Proteomes" id="UP000272025">
    <property type="component" value="Unassembled WGS sequence"/>
</dbReference>
<dbReference type="OrthoDB" id="2160351at2759"/>
<feature type="domain" description="ATP-dependent DNA ligase family profile" evidence="7">
    <location>
        <begin position="367"/>
        <end position="516"/>
    </location>
</feature>
<comment type="similarity">
    <text evidence="1">Belongs to the ATP-dependent DNA ligase family.</text>
</comment>
<dbReference type="GeneID" id="39575965"/>
<feature type="compositionally biased region" description="Low complexity" evidence="6">
    <location>
        <begin position="781"/>
        <end position="794"/>
    </location>
</feature>
<evidence type="ECO:0000256" key="2">
    <source>
        <dbReference type="ARBA" id="ARBA00022598"/>
    </source>
</evidence>
<dbReference type="AlphaFoldDB" id="A0A3N2Q8X5"/>
<dbReference type="EMBL" id="ML119051">
    <property type="protein sequence ID" value="ROT43075.1"/>
    <property type="molecule type" value="Genomic_DNA"/>
</dbReference>
<evidence type="ECO:0000256" key="4">
    <source>
        <dbReference type="ARBA" id="ARBA00022840"/>
    </source>
</evidence>
<dbReference type="InterPro" id="IPR012340">
    <property type="entry name" value="NA-bd_OB-fold"/>
</dbReference>
<organism evidence="8 9">
    <name type="scientific">Sodiomyces alkalinus (strain CBS 110278 / VKM F-3762 / F11)</name>
    <name type="common">Alkaliphilic filamentous fungus</name>
    <dbReference type="NCBI Taxonomy" id="1314773"/>
    <lineage>
        <taxon>Eukaryota</taxon>
        <taxon>Fungi</taxon>
        <taxon>Dikarya</taxon>
        <taxon>Ascomycota</taxon>
        <taxon>Pezizomycotina</taxon>
        <taxon>Sordariomycetes</taxon>
        <taxon>Hypocreomycetidae</taxon>
        <taxon>Glomerellales</taxon>
        <taxon>Plectosphaerellaceae</taxon>
        <taxon>Sodiomyces</taxon>
    </lineage>
</organism>
<name>A0A3N2Q8X5_SODAK</name>
<feature type="compositionally biased region" description="Polar residues" evidence="6">
    <location>
        <begin position="723"/>
        <end position="736"/>
    </location>
</feature>
<feature type="compositionally biased region" description="Polar residues" evidence="6">
    <location>
        <begin position="670"/>
        <end position="687"/>
    </location>
</feature>
<dbReference type="GO" id="GO:0032807">
    <property type="term" value="C:DNA ligase IV complex"/>
    <property type="evidence" value="ECO:0007669"/>
    <property type="project" value="TreeGrafter"/>
</dbReference>
<dbReference type="PANTHER" id="PTHR45997:SF2">
    <property type="entry name" value="ATP DEPENDENT DNA LIGASE DOMAIN PROTEIN (AFU_ORTHOLOGUE AFUA_5G02430)"/>
    <property type="match status" value="1"/>
</dbReference>
<feature type="compositionally biased region" description="Polar residues" evidence="6">
    <location>
        <begin position="803"/>
        <end position="820"/>
    </location>
</feature>
<dbReference type="Gene3D" id="2.40.50.140">
    <property type="entry name" value="Nucleic acid-binding proteins"/>
    <property type="match status" value="1"/>
</dbReference>
<keyword evidence="5" id="KW-0539">Nucleus</keyword>
<dbReference type="SUPFAM" id="SSF56091">
    <property type="entry name" value="DNA ligase/mRNA capping enzyme, catalytic domain"/>
    <property type="match status" value="1"/>
</dbReference>
<accession>A0A3N2Q8X5</accession>
<dbReference type="PANTHER" id="PTHR45997">
    <property type="entry name" value="DNA LIGASE 4"/>
    <property type="match status" value="1"/>
</dbReference>
<evidence type="ECO:0000256" key="3">
    <source>
        <dbReference type="ARBA" id="ARBA00022741"/>
    </source>
</evidence>
<protein>
    <recommendedName>
        <fullName evidence="7">ATP-dependent DNA ligase family profile domain-containing protein</fullName>
    </recommendedName>
</protein>
<reference evidence="8 9" key="1">
    <citation type="journal article" date="2018" name="Mol. Ecol.">
        <title>The obligate alkalophilic soda-lake fungus Sodiomyces alkalinus has shifted to a protein diet.</title>
        <authorList>
            <person name="Grum-Grzhimaylo A.A."/>
            <person name="Falkoski D.L."/>
            <person name="van den Heuvel J."/>
            <person name="Valero-Jimenez C.A."/>
            <person name="Min B."/>
            <person name="Choi I.G."/>
            <person name="Lipzen A."/>
            <person name="Daum C.G."/>
            <person name="Aanen D.K."/>
            <person name="Tsang A."/>
            <person name="Henrissat B."/>
            <person name="Bilanenko E.N."/>
            <person name="de Vries R.P."/>
            <person name="van Kan J.A.L."/>
            <person name="Grigoriev I.V."/>
            <person name="Debets A.J.M."/>
        </authorList>
    </citation>
    <scope>NUCLEOTIDE SEQUENCE [LARGE SCALE GENOMIC DNA]</scope>
    <source>
        <strain evidence="8 9">F11</strain>
    </source>
</reference>
<evidence type="ECO:0000313" key="9">
    <source>
        <dbReference type="Proteomes" id="UP000272025"/>
    </source>
</evidence>
<dbReference type="InterPro" id="IPR012310">
    <property type="entry name" value="DNA_ligase_ATP-dep_cent"/>
</dbReference>
<evidence type="ECO:0000256" key="6">
    <source>
        <dbReference type="SAM" id="MobiDB-lite"/>
    </source>
</evidence>
<evidence type="ECO:0000259" key="7">
    <source>
        <dbReference type="PROSITE" id="PS50160"/>
    </source>
</evidence>
<dbReference type="CDD" id="cd08039">
    <property type="entry name" value="Adenylation_DNA_ligase_Fungal"/>
    <property type="match status" value="1"/>
</dbReference>
<proteinExistence type="inferred from homology"/>
<dbReference type="Pfam" id="PF04675">
    <property type="entry name" value="DNA_ligase_A_N"/>
    <property type="match status" value="1"/>
</dbReference>
<dbReference type="InterPro" id="IPR012308">
    <property type="entry name" value="DNA_ligase_ATP-dep_N"/>
</dbReference>
<feature type="region of interest" description="Disordered" evidence="6">
    <location>
        <begin position="846"/>
        <end position="865"/>
    </location>
</feature>
<dbReference type="GO" id="GO:0006310">
    <property type="term" value="P:DNA recombination"/>
    <property type="evidence" value="ECO:0007669"/>
    <property type="project" value="InterPro"/>
</dbReference>
<dbReference type="GO" id="GO:0003910">
    <property type="term" value="F:DNA ligase (ATP) activity"/>
    <property type="evidence" value="ECO:0007669"/>
    <property type="project" value="InterPro"/>
</dbReference>
<dbReference type="RefSeq" id="XP_028470881.1">
    <property type="nucleotide sequence ID" value="XM_028607487.1"/>
</dbReference>
<keyword evidence="3" id="KW-0547">Nucleotide-binding</keyword>
<dbReference type="GO" id="GO:0006297">
    <property type="term" value="P:nucleotide-excision repair, DNA gap filling"/>
    <property type="evidence" value="ECO:0007669"/>
    <property type="project" value="TreeGrafter"/>
</dbReference>
<dbReference type="GO" id="GO:0005524">
    <property type="term" value="F:ATP binding"/>
    <property type="evidence" value="ECO:0007669"/>
    <property type="project" value="UniProtKB-KW"/>
</dbReference>
<dbReference type="PROSITE" id="PS50160">
    <property type="entry name" value="DNA_LIGASE_A3"/>
    <property type="match status" value="1"/>
</dbReference>
<evidence type="ECO:0000256" key="5">
    <source>
        <dbReference type="ARBA" id="ARBA00023242"/>
    </source>
</evidence>
<dbReference type="GO" id="GO:0003677">
    <property type="term" value="F:DNA binding"/>
    <property type="evidence" value="ECO:0007669"/>
    <property type="project" value="InterPro"/>
</dbReference>
<dbReference type="GO" id="GO:0006303">
    <property type="term" value="P:double-strand break repair via nonhomologous end joining"/>
    <property type="evidence" value="ECO:0007669"/>
    <property type="project" value="TreeGrafter"/>
</dbReference>
<dbReference type="Gene3D" id="1.10.3260.10">
    <property type="entry name" value="DNA ligase, ATP-dependent, N-terminal domain"/>
    <property type="match status" value="1"/>
</dbReference>
<keyword evidence="2" id="KW-0436">Ligase</keyword>
<dbReference type="Gene3D" id="3.30.470.30">
    <property type="entry name" value="DNA ligase/mRNA capping enzyme"/>
    <property type="match status" value="1"/>
</dbReference>
<dbReference type="InterPro" id="IPR036599">
    <property type="entry name" value="DNA_ligase_N_sf"/>
</dbReference>
<dbReference type="Pfam" id="PF01068">
    <property type="entry name" value="DNA_ligase_A_M"/>
    <property type="match status" value="1"/>
</dbReference>
<feature type="region of interest" description="Disordered" evidence="6">
    <location>
        <begin position="773"/>
        <end position="841"/>
    </location>
</feature>
<dbReference type="STRING" id="1314773.A0A3N2Q8X5"/>
<dbReference type="InterPro" id="IPR029710">
    <property type="entry name" value="LIG4"/>
</dbReference>
<feature type="region of interest" description="Disordered" evidence="6">
    <location>
        <begin position="670"/>
        <end position="748"/>
    </location>
</feature>
<evidence type="ECO:0000313" key="8">
    <source>
        <dbReference type="EMBL" id="ROT43075.1"/>
    </source>
</evidence>